<evidence type="ECO:0000313" key="4">
    <source>
        <dbReference type="Proteomes" id="UP000000607"/>
    </source>
</evidence>
<name>Q65SX1_MANSM</name>
<sequence length="351" mass="40090">MVNIYGMTLNNRPRSLIMSKTTLSLLISATLLLSACNDEEVRSLKEQLQTSRQQIAQLQAELQQTNATSTIKADSAQPEAAISPTEDTAIQGKIIQDEIPTLYVKPVTVFDKTEKFNFNVSKKPKNNEPLYEESHIHYAMHTVETGIEWLDSLLYQNLMADITIEDADKQKEFESIPNAKDRYAAFIEYFYNNALPEIKNGTTLGSDYYINLDYVGQRENILTFKVANYMYDGGAHGMYSTDYINIDSRKKAVIDLNTLVNKDKQNQLKELLWKSYLAYTNNDNSDIPFTEKQDFDISQQFYFSSEGVNFVYPPYALGSFAEGEITLSISWSDAKNIINKDYLREGFTIQE</sequence>
<dbReference type="Pfam" id="PF11738">
    <property type="entry name" value="DUF3298"/>
    <property type="match status" value="1"/>
</dbReference>
<dbReference type="Gene3D" id="3.30.565.40">
    <property type="entry name" value="Fervidobacterium nodosum Rt17-B1 like"/>
    <property type="match status" value="1"/>
</dbReference>
<dbReference type="STRING" id="221988.MS1332"/>
<dbReference type="InterPro" id="IPR021729">
    <property type="entry name" value="DUF3298"/>
</dbReference>
<evidence type="ECO:0000313" key="3">
    <source>
        <dbReference type="EMBL" id="AAU37939.1"/>
    </source>
</evidence>
<evidence type="ECO:0000259" key="2">
    <source>
        <dbReference type="Pfam" id="PF11738"/>
    </source>
</evidence>
<accession>Q65SX1</accession>
<dbReference type="HOGENOM" id="CLU_072290_0_0_6"/>
<dbReference type="EMBL" id="AE016827">
    <property type="protein sequence ID" value="AAU37939.1"/>
    <property type="molecule type" value="Genomic_DNA"/>
</dbReference>
<proteinExistence type="predicted"/>
<feature type="coiled-coil region" evidence="1">
    <location>
        <begin position="41"/>
        <end position="68"/>
    </location>
</feature>
<dbReference type="Proteomes" id="UP000000607">
    <property type="component" value="Chromosome"/>
</dbReference>
<gene>
    <name evidence="3" type="ordered locus">MS1332</name>
</gene>
<protein>
    <recommendedName>
        <fullName evidence="2">DUF3298 domain-containing protein</fullName>
    </recommendedName>
</protein>
<dbReference type="eggNOG" id="ENOG5032SQ9">
    <property type="taxonomic scope" value="Bacteria"/>
</dbReference>
<dbReference type="Gene3D" id="3.90.640.20">
    <property type="entry name" value="Heat-shock cognate protein, ATPase"/>
    <property type="match status" value="1"/>
</dbReference>
<dbReference type="KEGG" id="msu:MS1332"/>
<keyword evidence="1" id="KW-0175">Coiled coil</keyword>
<evidence type="ECO:0000256" key="1">
    <source>
        <dbReference type="SAM" id="Coils"/>
    </source>
</evidence>
<feature type="domain" description="DUF3298" evidence="2">
    <location>
        <begin position="261"/>
        <end position="332"/>
    </location>
</feature>
<dbReference type="SMR" id="Q65SX1"/>
<dbReference type="InterPro" id="IPR037126">
    <property type="entry name" value="PdaC/RsiV-like_sf"/>
</dbReference>
<organism evidence="3 4">
    <name type="scientific">Mannheimia succiniciproducens (strain KCTC 0769BP / MBEL55E)</name>
    <dbReference type="NCBI Taxonomy" id="221988"/>
    <lineage>
        <taxon>Bacteria</taxon>
        <taxon>Pseudomonadati</taxon>
        <taxon>Pseudomonadota</taxon>
        <taxon>Gammaproteobacteria</taxon>
        <taxon>Pasteurellales</taxon>
        <taxon>Pasteurellaceae</taxon>
        <taxon>Basfia</taxon>
    </lineage>
</organism>
<keyword evidence="4" id="KW-1185">Reference proteome</keyword>
<dbReference type="AlphaFoldDB" id="Q65SX1"/>
<reference evidence="3 4" key="1">
    <citation type="journal article" date="2004" name="Nat. Biotechnol.">
        <title>The genome sequence of the capnophilic rumen bacterium Mannheimia succiniciproducens.</title>
        <authorList>
            <person name="Hong S.H."/>
            <person name="Kim J.S."/>
            <person name="Lee S.Y."/>
            <person name="In Y.H."/>
            <person name="Choi S.S."/>
            <person name="Rih J.-K."/>
            <person name="Kim C.H."/>
            <person name="Jeong H."/>
            <person name="Hur C.G."/>
            <person name="Kim J.J."/>
        </authorList>
    </citation>
    <scope>NUCLEOTIDE SEQUENCE [LARGE SCALE GENOMIC DNA]</scope>
    <source>
        <strain evidence="4">KCTC 0769BP / MBEL55E</strain>
    </source>
</reference>